<dbReference type="AlphaFoldDB" id="A0A1Y1HJQ3"/>
<evidence type="ECO:0000256" key="3">
    <source>
        <dbReference type="ARBA" id="ARBA00022679"/>
    </source>
</evidence>
<keyword evidence="3 11" id="KW-0808">Transferase</keyword>
<keyword evidence="5" id="KW-0677">Repeat</keyword>
<feature type="compositionally biased region" description="Basic and acidic residues" evidence="8">
    <location>
        <begin position="130"/>
        <end position="155"/>
    </location>
</feature>
<dbReference type="Pfam" id="PF22562">
    <property type="entry name" value="UBA_7"/>
    <property type="match status" value="1"/>
</dbReference>
<dbReference type="SUPFAM" id="SSF53335">
    <property type="entry name" value="S-adenosyl-L-methionine-dependent methyltransferases"/>
    <property type="match status" value="2"/>
</dbReference>
<dbReference type="InterPro" id="IPR030380">
    <property type="entry name" value="SAM_MeTfrase_DRM"/>
</dbReference>
<dbReference type="InterPro" id="IPR009060">
    <property type="entry name" value="UBA-like_sf"/>
</dbReference>
<evidence type="ECO:0000256" key="1">
    <source>
        <dbReference type="ARBA" id="ARBA00004123"/>
    </source>
</evidence>
<dbReference type="PROSITE" id="PS50030">
    <property type="entry name" value="UBA"/>
    <property type="match status" value="1"/>
</dbReference>
<keyword evidence="2 11" id="KW-0489">Methyltransferase</keyword>
<gene>
    <name evidence="11" type="ORF">KFL_000180570</name>
</gene>
<evidence type="ECO:0000256" key="6">
    <source>
        <dbReference type="ARBA" id="ARBA00023125"/>
    </source>
</evidence>
<dbReference type="InterPro" id="IPR029063">
    <property type="entry name" value="SAM-dependent_MTases_sf"/>
</dbReference>
<dbReference type="Gene3D" id="3.40.50.150">
    <property type="entry name" value="Vaccinia Virus protein VP39"/>
    <property type="match status" value="1"/>
</dbReference>
<accession>A0A1Y1HJQ3</accession>
<dbReference type="InterPro" id="IPR050390">
    <property type="entry name" value="C5-Methyltransferase"/>
</dbReference>
<protein>
    <submittedName>
        <fullName evidence="11">S-adenosyl-L-methionine-dependent methyltransferases superfamily protein</fullName>
    </submittedName>
</protein>
<keyword evidence="4" id="KW-0949">S-adenosyl-L-methionine</keyword>
<keyword evidence="6" id="KW-0238">DNA-binding</keyword>
<dbReference type="InterPro" id="IPR015940">
    <property type="entry name" value="UBA"/>
</dbReference>
<dbReference type="STRING" id="105231.A0A1Y1HJQ3"/>
<evidence type="ECO:0000259" key="9">
    <source>
        <dbReference type="PROSITE" id="PS50030"/>
    </source>
</evidence>
<evidence type="ECO:0000256" key="4">
    <source>
        <dbReference type="ARBA" id="ARBA00022691"/>
    </source>
</evidence>
<comment type="subcellular location">
    <subcellularLocation>
        <location evidence="1">Nucleus</location>
    </subcellularLocation>
</comment>
<dbReference type="Gene3D" id="1.10.8.10">
    <property type="entry name" value="DNA helicase RuvA subunit, C-terminal domain"/>
    <property type="match status" value="1"/>
</dbReference>
<dbReference type="GO" id="GO:0008168">
    <property type="term" value="F:methyltransferase activity"/>
    <property type="evidence" value="ECO:0007669"/>
    <property type="project" value="UniProtKB-KW"/>
</dbReference>
<feature type="region of interest" description="Disordered" evidence="8">
    <location>
        <begin position="125"/>
        <end position="316"/>
    </location>
</feature>
<organism evidence="11 12">
    <name type="scientific">Klebsormidium nitens</name>
    <name type="common">Green alga</name>
    <name type="synonym">Ulothrix nitens</name>
    <dbReference type="NCBI Taxonomy" id="105231"/>
    <lineage>
        <taxon>Eukaryota</taxon>
        <taxon>Viridiplantae</taxon>
        <taxon>Streptophyta</taxon>
        <taxon>Klebsormidiophyceae</taxon>
        <taxon>Klebsormidiales</taxon>
        <taxon>Klebsormidiaceae</taxon>
        <taxon>Klebsormidium</taxon>
    </lineage>
</organism>
<feature type="region of interest" description="Disordered" evidence="8">
    <location>
        <begin position="52"/>
        <end position="91"/>
    </location>
</feature>
<evidence type="ECO:0000256" key="8">
    <source>
        <dbReference type="SAM" id="MobiDB-lite"/>
    </source>
</evidence>
<feature type="compositionally biased region" description="Basic and acidic residues" evidence="8">
    <location>
        <begin position="186"/>
        <end position="195"/>
    </location>
</feature>
<dbReference type="PROSITE" id="PS51680">
    <property type="entry name" value="SAM_MT_DRM"/>
    <property type="match status" value="1"/>
</dbReference>
<dbReference type="Proteomes" id="UP000054558">
    <property type="component" value="Unassembled WGS sequence"/>
</dbReference>
<feature type="compositionally biased region" description="Gly residues" evidence="8">
    <location>
        <begin position="240"/>
        <end position="249"/>
    </location>
</feature>
<keyword evidence="12" id="KW-1185">Reference proteome</keyword>
<name>A0A1Y1HJQ3_KLENI</name>
<feature type="domain" description="SAM-dependent MTase DRM-type" evidence="10">
    <location>
        <begin position="353"/>
        <end position="689"/>
    </location>
</feature>
<dbReference type="SUPFAM" id="SSF46934">
    <property type="entry name" value="UBA-like"/>
    <property type="match status" value="1"/>
</dbReference>
<reference evidence="11 12" key="1">
    <citation type="journal article" date="2014" name="Nat. Commun.">
        <title>Klebsormidium flaccidum genome reveals primary factors for plant terrestrial adaptation.</title>
        <authorList>
            <person name="Hori K."/>
            <person name="Maruyama F."/>
            <person name="Fujisawa T."/>
            <person name="Togashi T."/>
            <person name="Yamamoto N."/>
            <person name="Seo M."/>
            <person name="Sato S."/>
            <person name="Yamada T."/>
            <person name="Mori H."/>
            <person name="Tajima N."/>
            <person name="Moriyama T."/>
            <person name="Ikeuchi M."/>
            <person name="Watanabe M."/>
            <person name="Wada H."/>
            <person name="Kobayashi K."/>
            <person name="Saito M."/>
            <person name="Masuda T."/>
            <person name="Sasaki-Sekimoto Y."/>
            <person name="Mashiguchi K."/>
            <person name="Awai K."/>
            <person name="Shimojima M."/>
            <person name="Masuda S."/>
            <person name="Iwai M."/>
            <person name="Nobusawa T."/>
            <person name="Narise T."/>
            <person name="Kondo S."/>
            <person name="Saito H."/>
            <person name="Sato R."/>
            <person name="Murakawa M."/>
            <person name="Ihara Y."/>
            <person name="Oshima-Yamada Y."/>
            <person name="Ohtaka K."/>
            <person name="Satoh M."/>
            <person name="Sonobe K."/>
            <person name="Ishii M."/>
            <person name="Ohtani R."/>
            <person name="Kanamori-Sato M."/>
            <person name="Honoki R."/>
            <person name="Miyazaki D."/>
            <person name="Mochizuki H."/>
            <person name="Umetsu J."/>
            <person name="Higashi K."/>
            <person name="Shibata D."/>
            <person name="Kamiya Y."/>
            <person name="Sato N."/>
            <person name="Nakamura Y."/>
            <person name="Tabata S."/>
            <person name="Ida S."/>
            <person name="Kurokawa K."/>
            <person name="Ohta H."/>
        </authorList>
    </citation>
    <scope>NUCLEOTIDE SEQUENCE [LARGE SCALE GENOMIC DNA]</scope>
    <source>
        <strain evidence="11 12">NIES-2285</strain>
    </source>
</reference>
<dbReference type="OrthoDB" id="641149at2759"/>
<dbReference type="GO" id="GO:0032259">
    <property type="term" value="P:methylation"/>
    <property type="evidence" value="ECO:0007669"/>
    <property type="project" value="UniProtKB-KW"/>
</dbReference>
<evidence type="ECO:0000313" key="11">
    <source>
        <dbReference type="EMBL" id="GAQ78775.1"/>
    </source>
</evidence>
<evidence type="ECO:0000259" key="10">
    <source>
        <dbReference type="PROSITE" id="PS51680"/>
    </source>
</evidence>
<dbReference type="GO" id="GO:0005634">
    <property type="term" value="C:nucleus"/>
    <property type="evidence" value="ECO:0000318"/>
    <property type="project" value="GO_Central"/>
</dbReference>
<evidence type="ECO:0000256" key="5">
    <source>
        <dbReference type="ARBA" id="ARBA00022737"/>
    </source>
</evidence>
<feature type="compositionally biased region" description="Basic and acidic residues" evidence="8">
    <location>
        <begin position="288"/>
        <end position="307"/>
    </location>
</feature>
<dbReference type="PANTHER" id="PTHR23068:SF25">
    <property type="entry name" value="DNA (CYTOSINE-5)-METHYLTRANSFERASE DRM2"/>
    <property type="match status" value="1"/>
</dbReference>
<keyword evidence="7" id="KW-0539">Nucleus</keyword>
<proteinExistence type="predicted"/>
<dbReference type="EMBL" id="DF236967">
    <property type="protein sequence ID" value="GAQ78775.1"/>
    <property type="molecule type" value="Genomic_DNA"/>
</dbReference>
<evidence type="ECO:0000313" key="12">
    <source>
        <dbReference type="Proteomes" id="UP000054558"/>
    </source>
</evidence>
<dbReference type="GO" id="GO:0003677">
    <property type="term" value="F:DNA binding"/>
    <property type="evidence" value="ECO:0007669"/>
    <property type="project" value="UniProtKB-KW"/>
</dbReference>
<evidence type="ECO:0000256" key="7">
    <source>
        <dbReference type="ARBA" id="ARBA00023242"/>
    </source>
</evidence>
<feature type="compositionally biased region" description="Basic and acidic residues" evidence="8">
    <location>
        <begin position="257"/>
        <end position="274"/>
    </location>
</feature>
<feature type="compositionally biased region" description="Basic and acidic residues" evidence="8">
    <location>
        <begin position="163"/>
        <end position="173"/>
    </location>
</feature>
<dbReference type="PANTHER" id="PTHR23068">
    <property type="entry name" value="DNA CYTOSINE-5- -METHYLTRANSFERASE 3-RELATED"/>
    <property type="match status" value="1"/>
</dbReference>
<feature type="domain" description="UBA" evidence="9">
    <location>
        <begin position="1"/>
        <end position="30"/>
    </location>
</feature>
<evidence type="ECO:0000256" key="2">
    <source>
        <dbReference type="ARBA" id="ARBA00022603"/>
    </source>
</evidence>
<sequence length="697" mass="76353">MGFPRKQAQQAVAATRGRGVEEAVDWIEAKKVEEDLVVGSGVVDTTHLQPSKLKSVVPSPRNDSIPLISSPQNGAEGFAEEEAYSSPPSHVNRRRRLIAEHGGVEPGAKITPGFVNVLHHKGKSTAAFNERTEAPGTERSRRVAGEKDPSTERSEAVAPQIGWDERPSVEGIRKGSVCVRQSSGVRRAEDPREEQASTGAVPRLGETRGGSSGATDMGQAEGADLLSGAVSPQSQEKLGGDGAPGGRGSTFGSVWKSPEKERKQAEPEGTERSRSGTKSPAKRRRTVSKSEDSWGRCGARELERDGAISESDDEFETDVMDDVSTPAEVAGDADFEEEWRGAVKNGPRTCHFLFENVASAHRGPGGLGPDLELEERENVWDVMQRHARGIPPELIDSVKYSVATRKRKYAHNIPRAGRTTLPPLAPLRISEMWPEYHSNFPDWDRRKITDKLNMINTKELHPLSLSALNRKLRNNENLTAKERDDIRSNNLIFTSPTSVANIHAEEVERIMGFPEGHTRCGIPRGEVFKALGNAFQVDTIADVISPLHTYFRSIPGGISVLSLFDGIGGAGVAVHRRAVPIKRYISVENNEHCRTVVQNWWKRNGLDRTGCLEFIDDVRLLTTRKIAELVAAGPLDLLVGGSPCNQLTGNNRGPNNTAGGRSGLFGRESRLFLDFFRVLNEVERLQLRAGREFVVDV</sequence>